<name>A0A4U8S6H4_9HELI</name>
<protein>
    <submittedName>
        <fullName evidence="2">Glycosyl transferase</fullName>
    </submittedName>
</protein>
<comment type="caution">
    <text evidence="2">The sequence shown here is derived from an EMBL/GenBank/DDBJ whole genome shotgun (WGS) entry which is preliminary data.</text>
</comment>
<keyword evidence="1" id="KW-1133">Transmembrane helix</keyword>
<dbReference type="Proteomes" id="UP000029878">
    <property type="component" value="Unassembled WGS sequence"/>
</dbReference>
<keyword evidence="2" id="KW-0808">Transferase</keyword>
<keyword evidence="1" id="KW-0812">Transmembrane</keyword>
<feature type="transmembrane region" description="Helical" evidence="1">
    <location>
        <begin position="252"/>
        <end position="274"/>
    </location>
</feature>
<reference evidence="2 3" key="1">
    <citation type="journal article" date="2014" name="Genome Announc.">
        <title>Draft genome sequences of eight enterohepatic helicobacter species isolated from both laboratory and wild rodents.</title>
        <authorList>
            <person name="Sheh A."/>
            <person name="Shen Z."/>
            <person name="Fox J.G."/>
        </authorList>
    </citation>
    <scope>NUCLEOTIDE SEQUENCE [LARGE SCALE GENOMIC DNA]</scope>
    <source>
        <strain evidence="2 3">ATCC 700114</strain>
    </source>
</reference>
<gene>
    <name evidence="2" type="ORF">LS81_008340</name>
</gene>
<evidence type="ECO:0000256" key="1">
    <source>
        <dbReference type="SAM" id="Phobius"/>
    </source>
</evidence>
<proteinExistence type="predicted"/>
<dbReference type="RefSeq" id="WP_104696433.1">
    <property type="nucleotide sequence ID" value="NZ_FZNG01000006.1"/>
</dbReference>
<evidence type="ECO:0000313" key="2">
    <source>
        <dbReference type="EMBL" id="TLD81450.1"/>
    </source>
</evidence>
<evidence type="ECO:0000313" key="3">
    <source>
        <dbReference type="Proteomes" id="UP000029878"/>
    </source>
</evidence>
<accession>A0A4U8S6H4</accession>
<dbReference type="OrthoDB" id="5323630at2"/>
<organism evidence="2 3">
    <name type="scientific">Helicobacter trogontum</name>
    <dbReference type="NCBI Taxonomy" id="50960"/>
    <lineage>
        <taxon>Bacteria</taxon>
        <taxon>Pseudomonadati</taxon>
        <taxon>Campylobacterota</taxon>
        <taxon>Epsilonproteobacteria</taxon>
        <taxon>Campylobacterales</taxon>
        <taxon>Helicobacteraceae</taxon>
        <taxon>Helicobacter</taxon>
    </lineage>
</organism>
<dbReference type="AlphaFoldDB" id="A0A4U8S6H4"/>
<keyword evidence="1" id="KW-0472">Membrane</keyword>
<dbReference type="EMBL" id="JRPL02000023">
    <property type="protein sequence ID" value="TLD81450.1"/>
    <property type="molecule type" value="Genomic_DNA"/>
</dbReference>
<dbReference type="InterPro" id="IPR050256">
    <property type="entry name" value="Glycosyltransferase_2"/>
</dbReference>
<sequence length="341" mass="39580">MLDNTSLISVAILNKNIDYIVLQNLHDTLATQFKYFEILLINPNFVHLESKKTNVVCSSKSSSPPPPQKDLLLHLEPNLPDSENRTLSNLRIISARMLSEEVKYLVFLQNCIGDYILFMDLEQNSIQDSQTMLTQARLYDVVVGSRITKHQGIIDKFFSYIFYKLISMCGSMSIKHSYSEFCVFNRKTIHYLLNQDESIKLLSLVQFDESFSKYEHRFIPLKKSNKKFLQSLNLGIDIIFQGSHRLLRAASILSIFVAFFNLVYGIYIFLSFMFRSHIEGGWTSSSMYMAGMNFCLFLVLCIMSEYIRSILLHVKKHNLYDIVDEKSSLDLDFKELNVRDK</sequence>
<dbReference type="GO" id="GO:0016740">
    <property type="term" value="F:transferase activity"/>
    <property type="evidence" value="ECO:0007669"/>
    <property type="project" value="UniProtKB-KW"/>
</dbReference>
<feature type="transmembrane region" description="Helical" evidence="1">
    <location>
        <begin position="286"/>
        <end position="307"/>
    </location>
</feature>
<dbReference type="PANTHER" id="PTHR48090">
    <property type="entry name" value="UNDECAPRENYL-PHOSPHATE 4-DEOXY-4-FORMAMIDO-L-ARABINOSE TRANSFERASE-RELATED"/>
    <property type="match status" value="1"/>
</dbReference>